<dbReference type="Proteomes" id="UP000615026">
    <property type="component" value="Unassembled WGS sequence"/>
</dbReference>
<accession>A0A929FBQ8</accession>
<name>A0A929FBQ8_LEPEC</name>
<evidence type="ECO:0000313" key="12">
    <source>
        <dbReference type="Proteomes" id="UP000615026"/>
    </source>
</evidence>
<dbReference type="EMBL" id="JADEXP010000209">
    <property type="protein sequence ID" value="MBE9068873.1"/>
    <property type="molecule type" value="Genomic_DNA"/>
</dbReference>
<evidence type="ECO:0000256" key="4">
    <source>
        <dbReference type="ARBA" id="ARBA00022695"/>
    </source>
</evidence>
<dbReference type="GO" id="GO:0046872">
    <property type="term" value="F:metal ion binding"/>
    <property type="evidence" value="ECO:0007669"/>
    <property type="project" value="UniProtKB-KW"/>
</dbReference>
<dbReference type="PANTHER" id="PTHR33571:SF12">
    <property type="entry name" value="BSL3053 PROTEIN"/>
    <property type="match status" value="1"/>
</dbReference>
<comment type="similarity">
    <text evidence="9">Belongs to the MntA antitoxin family.</text>
</comment>
<comment type="caution">
    <text evidence="11">The sequence shown here is derived from an EMBL/GenBank/DDBJ whole genome shotgun (WGS) entry which is preliminary data.</text>
</comment>
<evidence type="ECO:0000256" key="6">
    <source>
        <dbReference type="ARBA" id="ARBA00022741"/>
    </source>
</evidence>
<sequence>MEVLAAPQREEVLRRLRAHEAELHELGVLSLQIFGSVARDEATPTSDVDCLVEFSKPIGLFGFSQIRLFLENLLKHPVDMGTQAALKEHLRQPALEDLVHVF</sequence>
<dbReference type="Gene3D" id="3.30.460.10">
    <property type="entry name" value="Beta Polymerase, domain 2"/>
    <property type="match status" value="1"/>
</dbReference>
<keyword evidence="3" id="KW-0808">Transferase</keyword>
<dbReference type="GO" id="GO:0016779">
    <property type="term" value="F:nucleotidyltransferase activity"/>
    <property type="evidence" value="ECO:0007669"/>
    <property type="project" value="UniProtKB-KW"/>
</dbReference>
<keyword evidence="7" id="KW-0067">ATP-binding</keyword>
<comment type="cofactor">
    <cofactor evidence="1">
        <name>Mg(2+)</name>
        <dbReference type="ChEBI" id="CHEBI:18420"/>
    </cofactor>
</comment>
<keyword evidence="4" id="KW-0548">Nucleotidyltransferase</keyword>
<keyword evidence="2" id="KW-1277">Toxin-antitoxin system</keyword>
<dbReference type="AlphaFoldDB" id="A0A929FBQ8"/>
<reference evidence="11" key="1">
    <citation type="submission" date="2020-10" db="EMBL/GenBank/DDBJ databases">
        <authorList>
            <person name="Castelo-Branco R."/>
            <person name="Eusebio N."/>
            <person name="Adriana R."/>
            <person name="Vieira A."/>
            <person name="Brugerolle De Fraissinette N."/>
            <person name="Rezende De Castro R."/>
            <person name="Schneider M.P."/>
            <person name="Vasconcelos V."/>
            <person name="Leao P.N."/>
        </authorList>
    </citation>
    <scope>NUCLEOTIDE SEQUENCE</scope>
    <source>
        <strain evidence="11">LEGE 11479</strain>
    </source>
</reference>
<dbReference type="GO" id="GO:0005524">
    <property type="term" value="F:ATP binding"/>
    <property type="evidence" value="ECO:0007669"/>
    <property type="project" value="UniProtKB-KW"/>
</dbReference>
<keyword evidence="12" id="KW-1185">Reference proteome</keyword>
<organism evidence="11 12">
    <name type="scientific">Leptolyngbya cf. ectocarpi LEGE 11479</name>
    <dbReference type="NCBI Taxonomy" id="1828722"/>
    <lineage>
        <taxon>Bacteria</taxon>
        <taxon>Bacillati</taxon>
        <taxon>Cyanobacteriota</taxon>
        <taxon>Cyanophyceae</taxon>
        <taxon>Leptolyngbyales</taxon>
        <taxon>Leptolyngbyaceae</taxon>
        <taxon>Leptolyngbya group</taxon>
        <taxon>Leptolyngbya</taxon>
    </lineage>
</organism>
<evidence type="ECO:0000256" key="3">
    <source>
        <dbReference type="ARBA" id="ARBA00022679"/>
    </source>
</evidence>
<dbReference type="SUPFAM" id="SSF81301">
    <property type="entry name" value="Nucleotidyltransferase"/>
    <property type="match status" value="1"/>
</dbReference>
<keyword evidence="5" id="KW-0479">Metal-binding</keyword>
<dbReference type="InterPro" id="IPR002934">
    <property type="entry name" value="Polymerase_NTP_transf_dom"/>
</dbReference>
<dbReference type="InterPro" id="IPR043519">
    <property type="entry name" value="NT_sf"/>
</dbReference>
<protein>
    <submittedName>
        <fullName evidence="11">Nucleotidyltransferase family protein</fullName>
    </submittedName>
</protein>
<proteinExistence type="inferred from homology"/>
<dbReference type="Pfam" id="PF01909">
    <property type="entry name" value="NTP_transf_2"/>
    <property type="match status" value="1"/>
</dbReference>
<keyword evidence="8" id="KW-0460">Magnesium</keyword>
<evidence type="ECO:0000256" key="2">
    <source>
        <dbReference type="ARBA" id="ARBA00022649"/>
    </source>
</evidence>
<evidence type="ECO:0000256" key="8">
    <source>
        <dbReference type="ARBA" id="ARBA00022842"/>
    </source>
</evidence>
<evidence type="ECO:0000256" key="9">
    <source>
        <dbReference type="ARBA" id="ARBA00038276"/>
    </source>
</evidence>
<dbReference type="InterPro" id="IPR052038">
    <property type="entry name" value="Type-VII_TA_antitoxin"/>
</dbReference>
<keyword evidence="6" id="KW-0547">Nucleotide-binding</keyword>
<dbReference type="CDD" id="cd05403">
    <property type="entry name" value="NT_KNTase_like"/>
    <property type="match status" value="1"/>
</dbReference>
<feature type="domain" description="Polymerase nucleotidyl transferase" evidence="10">
    <location>
        <begin position="21"/>
        <end position="90"/>
    </location>
</feature>
<gene>
    <name evidence="11" type="ORF">IQ260_19705</name>
</gene>
<dbReference type="PANTHER" id="PTHR33571">
    <property type="entry name" value="SSL8005 PROTEIN"/>
    <property type="match status" value="1"/>
</dbReference>
<evidence type="ECO:0000256" key="5">
    <source>
        <dbReference type="ARBA" id="ARBA00022723"/>
    </source>
</evidence>
<evidence type="ECO:0000313" key="11">
    <source>
        <dbReference type="EMBL" id="MBE9068873.1"/>
    </source>
</evidence>
<evidence type="ECO:0000256" key="7">
    <source>
        <dbReference type="ARBA" id="ARBA00022840"/>
    </source>
</evidence>
<evidence type="ECO:0000256" key="1">
    <source>
        <dbReference type="ARBA" id="ARBA00001946"/>
    </source>
</evidence>
<evidence type="ECO:0000259" key="10">
    <source>
        <dbReference type="Pfam" id="PF01909"/>
    </source>
</evidence>